<feature type="transmembrane region" description="Helical" evidence="5">
    <location>
        <begin position="9"/>
        <end position="27"/>
    </location>
</feature>
<feature type="transmembrane region" description="Helical" evidence="5">
    <location>
        <begin position="284"/>
        <end position="302"/>
    </location>
</feature>
<comment type="subcellular location">
    <subcellularLocation>
        <location evidence="1">Cell membrane</location>
        <topology evidence="1">Multi-pass membrane protein</topology>
    </subcellularLocation>
</comment>
<comment type="caution">
    <text evidence="7">The sequence shown here is derived from an EMBL/GenBank/DDBJ whole genome shotgun (WGS) entry which is preliminary data.</text>
</comment>
<gene>
    <name evidence="7" type="ORF">ACFQDO_00720</name>
</gene>
<dbReference type="PANTHER" id="PTHR23542">
    <property type="match status" value="1"/>
</dbReference>
<dbReference type="Pfam" id="PF07690">
    <property type="entry name" value="MFS_1"/>
    <property type="match status" value="1"/>
</dbReference>
<feature type="transmembrane region" description="Helical" evidence="5">
    <location>
        <begin position="341"/>
        <end position="363"/>
    </location>
</feature>
<evidence type="ECO:0000256" key="4">
    <source>
        <dbReference type="ARBA" id="ARBA00023136"/>
    </source>
</evidence>
<organism evidence="7 8">
    <name type="scientific">Angustibacter luteus</name>
    <dbReference type="NCBI Taxonomy" id="658456"/>
    <lineage>
        <taxon>Bacteria</taxon>
        <taxon>Bacillati</taxon>
        <taxon>Actinomycetota</taxon>
        <taxon>Actinomycetes</taxon>
        <taxon>Kineosporiales</taxon>
        <taxon>Kineosporiaceae</taxon>
    </lineage>
</organism>
<feature type="transmembrane region" description="Helical" evidence="5">
    <location>
        <begin position="102"/>
        <end position="126"/>
    </location>
</feature>
<dbReference type="InterPro" id="IPR036259">
    <property type="entry name" value="MFS_trans_sf"/>
</dbReference>
<dbReference type="SUPFAM" id="SSF103473">
    <property type="entry name" value="MFS general substrate transporter"/>
    <property type="match status" value="1"/>
</dbReference>
<evidence type="ECO:0000313" key="8">
    <source>
        <dbReference type="Proteomes" id="UP001596189"/>
    </source>
</evidence>
<evidence type="ECO:0000256" key="2">
    <source>
        <dbReference type="ARBA" id="ARBA00022692"/>
    </source>
</evidence>
<dbReference type="RefSeq" id="WP_345716524.1">
    <property type="nucleotide sequence ID" value="NZ_BAABFP010000005.1"/>
</dbReference>
<dbReference type="PROSITE" id="PS50850">
    <property type="entry name" value="MFS"/>
    <property type="match status" value="1"/>
</dbReference>
<sequence length="400" mass="40697">MPLTPYRRVLAVPGVPSLTLLGIVARLPNAGTGVIVTVHVVQTLGRSYAAAGLVVAALTIGTAIGAPWRGRMVDRLGLRRALLPSLLAEGVVWSSAPWLSYWWLVGAVVVGGVFSLPVFTVIRLALSAMVPVALRRTAFALDSVSVEVSFMVAPAAGILVATHISTTVALIALGATSVLAGIGLFVMNPPTRTPEGNARAAGHPSIPIDDGPKPKIAVTAPLVLVLVATSAATVVLAGTDVSIIATLRASDQLQWTGLVASVWAFASLLGGVVYGAIPRSIPPTWLLLGLGALTIPVALVSGPLALCLAMVPAGFLCAPVITATAEVIAELVPEEVRGEAMGWHGSALTAGIALGAPLAGYAIDKVAPWAGFVTVGVTGTVVALVGLAVFSLRAREPRPA</sequence>
<dbReference type="Proteomes" id="UP001596189">
    <property type="component" value="Unassembled WGS sequence"/>
</dbReference>
<proteinExistence type="predicted"/>
<name>A0ABW1J8Q0_9ACTN</name>
<dbReference type="InterPro" id="IPR011701">
    <property type="entry name" value="MFS"/>
</dbReference>
<feature type="transmembrane region" description="Helical" evidence="5">
    <location>
        <begin position="253"/>
        <end position="277"/>
    </location>
</feature>
<keyword evidence="8" id="KW-1185">Reference proteome</keyword>
<reference evidence="8" key="1">
    <citation type="journal article" date="2019" name="Int. J. Syst. Evol. Microbiol.">
        <title>The Global Catalogue of Microorganisms (GCM) 10K type strain sequencing project: providing services to taxonomists for standard genome sequencing and annotation.</title>
        <authorList>
            <consortium name="The Broad Institute Genomics Platform"/>
            <consortium name="The Broad Institute Genome Sequencing Center for Infectious Disease"/>
            <person name="Wu L."/>
            <person name="Ma J."/>
        </authorList>
    </citation>
    <scope>NUCLEOTIDE SEQUENCE [LARGE SCALE GENOMIC DNA]</scope>
    <source>
        <strain evidence="8">KACC 14249</strain>
    </source>
</reference>
<feature type="transmembrane region" description="Helical" evidence="5">
    <location>
        <begin position="138"/>
        <end position="161"/>
    </location>
</feature>
<dbReference type="Gene3D" id="1.20.1250.20">
    <property type="entry name" value="MFS general substrate transporter like domains"/>
    <property type="match status" value="2"/>
</dbReference>
<feature type="transmembrane region" description="Helical" evidence="5">
    <location>
        <begin position="167"/>
        <end position="187"/>
    </location>
</feature>
<keyword evidence="3 5" id="KW-1133">Transmembrane helix</keyword>
<feature type="transmembrane region" description="Helical" evidence="5">
    <location>
        <begin position="47"/>
        <end position="66"/>
    </location>
</feature>
<evidence type="ECO:0000259" key="6">
    <source>
        <dbReference type="PROSITE" id="PS50850"/>
    </source>
</evidence>
<evidence type="ECO:0000256" key="3">
    <source>
        <dbReference type="ARBA" id="ARBA00022989"/>
    </source>
</evidence>
<accession>A0ABW1J8Q0</accession>
<protein>
    <submittedName>
        <fullName evidence="7">MFS transporter</fullName>
    </submittedName>
</protein>
<keyword evidence="2 5" id="KW-0812">Transmembrane</keyword>
<dbReference type="PANTHER" id="PTHR23542:SF1">
    <property type="entry name" value="MAJOR FACILITATOR SUPERFAMILY (MFS) PROFILE DOMAIN-CONTAINING PROTEIN"/>
    <property type="match status" value="1"/>
</dbReference>
<dbReference type="InterPro" id="IPR020846">
    <property type="entry name" value="MFS_dom"/>
</dbReference>
<keyword evidence="4 5" id="KW-0472">Membrane</keyword>
<feature type="domain" description="Major facilitator superfamily (MFS) profile" evidence="6">
    <location>
        <begin position="169"/>
        <end position="400"/>
    </location>
</feature>
<evidence type="ECO:0000313" key="7">
    <source>
        <dbReference type="EMBL" id="MFC6005641.1"/>
    </source>
</evidence>
<evidence type="ECO:0000256" key="1">
    <source>
        <dbReference type="ARBA" id="ARBA00004651"/>
    </source>
</evidence>
<evidence type="ECO:0000256" key="5">
    <source>
        <dbReference type="SAM" id="Phobius"/>
    </source>
</evidence>
<feature type="transmembrane region" description="Helical" evidence="5">
    <location>
        <begin position="222"/>
        <end position="247"/>
    </location>
</feature>
<feature type="transmembrane region" description="Helical" evidence="5">
    <location>
        <begin position="369"/>
        <end position="392"/>
    </location>
</feature>
<dbReference type="EMBL" id="JBHSRD010000002">
    <property type="protein sequence ID" value="MFC6005641.1"/>
    <property type="molecule type" value="Genomic_DNA"/>
</dbReference>